<sequence>MTASNQSNGGNIVVDHFLFRRIEAALYRNPAVADAAASYVPSENGEQLVVFVVPGKPDLTPEALAGYMAACPDLKPHQLPEQYVLVPAIPRTATGKFQKVELIKHLRGTGG</sequence>
<dbReference type="STRING" id="1838280.A6M21_02580"/>
<evidence type="ECO:0000313" key="2">
    <source>
        <dbReference type="EMBL" id="OAT86721.1"/>
    </source>
</evidence>
<dbReference type="Gene3D" id="3.30.300.30">
    <property type="match status" value="1"/>
</dbReference>
<dbReference type="AlphaFoldDB" id="A0A1B7LJQ9"/>
<organism evidence="2 3">
    <name type="scientific">Desulfotomaculum copahuensis</name>
    <dbReference type="NCBI Taxonomy" id="1838280"/>
    <lineage>
        <taxon>Bacteria</taxon>
        <taxon>Bacillati</taxon>
        <taxon>Bacillota</taxon>
        <taxon>Clostridia</taxon>
        <taxon>Eubacteriales</taxon>
        <taxon>Desulfotomaculaceae</taxon>
        <taxon>Desulfotomaculum</taxon>
    </lineage>
</organism>
<dbReference type="EMBL" id="LYVF01000009">
    <property type="protein sequence ID" value="OAT86721.1"/>
    <property type="molecule type" value="Genomic_DNA"/>
</dbReference>
<gene>
    <name evidence="2" type="ORF">A6M21_02580</name>
</gene>
<comment type="caution">
    <text evidence="2">The sequence shown here is derived from an EMBL/GenBank/DDBJ whole genome shotgun (WGS) entry which is preliminary data.</text>
</comment>
<reference evidence="2 3" key="1">
    <citation type="submission" date="2016-04" db="EMBL/GenBank/DDBJ databases">
        <authorList>
            <person name="Evans L.H."/>
            <person name="Alamgir A."/>
            <person name="Owens N."/>
            <person name="Weber N.D."/>
            <person name="Virtaneva K."/>
            <person name="Barbian K."/>
            <person name="Babar A."/>
            <person name="Rosenke K."/>
        </authorList>
    </citation>
    <scope>NUCLEOTIDE SEQUENCE [LARGE SCALE GENOMIC DNA]</scope>
    <source>
        <strain evidence="2 3">LMa1</strain>
    </source>
</reference>
<evidence type="ECO:0000259" key="1">
    <source>
        <dbReference type="Pfam" id="PF13193"/>
    </source>
</evidence>
<dbReference type="RefSeq" id="WP_066666037.1">
    <property type="nucleotide sequence ID" value="NZ_LYVF01000009.1"/>
</dbReference>
<dbReference type="Proteomes" id="UP000078532">
    <property type="component" value="Unassembled WGS sequence"/>
</dbReference>
<dbReference type="Pfam" id="PF13193">
    <property type="entry name" value="AMP-binding_C"/>
    <property type="match status" value="1"/>
</dbReference>
<proteinExistence type="predicted"/>
<feature type="domain" description="AMP-binding enzyme C-terminal" evidence="1">
    <location>
        <begin position="22"/>
        <end position="96"/>
    </location>
</feature>
<dbReference type="InterPro" id="IPR025110">
    <property type="entry name" value="AMP-bd_C"/>
</dbReference>
<accession>A0A1B7LJQ9</accession>
<evidence type="ECO:0000313" key="3">
    <source>
        <dbReference type="Proteomes" id="UP000078532"/>
    </source>
</evidence>
<name>A0A1B7LJQ9_9FIRM</name>
<dbReference type="OrthoDB" id="1807409at2"/>
<keyword evidence="3" id="KW-1185">Reference proteome</keyword>
<protein>
    <recommendedName>
        <fullName evidence="1">AMP-binding enzyme C-terminal domain-containing protein</fullName>
    </recommendedName>
</protein>
<dbReference type="SUPFAM" id="SSF56801">
    <property type="entry name" value="Acetyl-CoA synthetase-like"/>
    <property type="match status" value="1"/>
</dbReference>
<dbReference type="InterPro" id="IPR045851">
    <property type="entry name" value="AMP-bd_C_sf"/>
</dbReference>